<dbReference type="VEuPathDB" id="FungiDB:BTJ68_09719"/>
<accession>A0A3M7F1N9</accession>
<comment type="similarity">
    <text evidence="1 5">Belongs to the proline oxidase family.</text>
</comment>
<dbReference type="GO" id="GO:0004657">
    <property type="term" value="F:proline dehydrogenase activity"/>
    <property type="evidence" value="ECO:0007669"/>
    <property type="project" value="UniProtKB-EC"/>
</dbReference>
<dbReference type="EMBL" id="QWIR01000204">
    <property type="protein sequence ID" value="RMY82710.1"/>
    <property type="molecule type" value="Genomic_DNA"/>
</dbReference>
<evidence type="ECO:0000256" key="1">
    <source>
        <dbReference type="ARBA" id="ARBA00005869"/>
    </source>
</evidence>
<proteinExistence type="inferred from homology"/>
<evidence type="ECO:0000256" key="4">
    <source>
        <dbReference type="ARBA" id="ARBA00023062"/>
    </source>
</evidence>
<keyword evidence="5" id="KW-0285">Flavoprotein</keyword>
<sequence length="514" mass="56742">MPSRRIMKPVAIRLEGGLLQATTARHTTPACSSILSPRTTTQFASRRRRQMHSSPSGRQHATILDSSNTPSPPPAAPTVKEPAKSGPDSTPALACLPLGQILRSYLITSVSSSPALLEASSKLLRQMLESKNFLFSLERNPIARALLYETFYKQFCAGSTKQEVSKTTTELRQMGYSGVILEYALEVLKDAEGDEAVDVETWREGMLSSVHMADRGDFLGLKWSGMGVAAMNRMKKNEQPSQQMSEAMHAVCQAAAEKDISLLPAAEETWSLDGFHQWCLDLQRQYNTAGKSVVYSTYQAYLKQTPETVARHLQIAKDEGFTLGLKLVRGAYLGTEARSLIWDTIEGTHTSYDTIASALIHRKDNELVRPFNKSSGEGFWPSTNVMLATHNAVSVRLAQEQRRGQAARGEELTTLTFAQLQGMADEVSTSLIAAARASEQERQSLGLSAEENFKRGAVKEKVFKCTTWGTMHQCLNYLLRRAAENKDAASRTKDTRLAMGAELRRRVKATFGLA</sequence>
<dbReference type="Proteomes" id="UP000268823">
    <property type="component" value="Unassembled WGS sequence"/>
</dbReference>
<evidence type="ECO:0000256" key="5">
    <source>
        <dbReference type="RuleBase" id="RU364054"/>
    </source>
</evidence>
<keyword evidence="3 5" id="KW-0560">Oxidoreductase</keyword>
<dbReference type="OrthoDB" id="5464at2759"/>
<dbReference type="InterPro" id="IPR015659">
    <property type="entry name" value="Proline_oxidase"/>
</dbReference>
<feature type="domain" description="Proline dehydrogenase" evidence="7">
    <location>
        <begin position="166"/>
        <end position="493"/>
    </location>
</feature>
<evidence type="ECO:0000259" key="7">
    <source>
        <dbReference type="Pfam" id="PF01619"/>
    </source>
</evidence>
<dbReference type="GO" id="GO:0005739">
    <property type="term" value="C:mitochondrion"/>
    <property type="evidence" value="ECO:0007669"/>
    <property type="project" value="TreeGrafter"/>
</dbReference>
<dbReference type="InterPro" id="IPR029041">
    <property type="entry name" value="FAD-linked_oxidoreductase-like"/>
</dbReference>
<dbReference type="GO" id="GO:0010133">
    <property type="term" value="P:L-proline catabolic process to L-glutamate"/>
    <property type="evidence" value="ECO:0007669"/>
    <property type="project" value="TreeGrafter"/>
</dbReference>
<comment type="caution">
    <text evidence="8">The sequence shown here is derived from an EMBL/GenBank/DDBJ whole genome shotgun (WGS) entry which is preliminary data.</text>
</comment>
<dbReference type="AlphaFoldDB" id="A0A3M7F1N9"/>
<feature type="region of interest" description="Disordered" evidence="6">
    <location>
        <begin position="25"/>
        <end position="90"/>
    </location>
</feature>
<comment type="function">
    <text evidence="5">Converts proline to delta-1-pyrroline-5-carboxylate.</text>
</comment>
<comment type="cofactor">
    <cofactor evidence="5">
        <name>FAD</name>
        <dbReference type="ChEBI" id="CHEBI:57692"/>
    </cofactor>
</comment>
<dbReference type="Pfam" id="PF01619">
    <property type="entry name" value="Pro_dh"/>
    <property type="match status" value="1"/>
</dbReference>
<gene>
    <name evidence="8" type="ORF">D0861_07764</name>
</gene>
<dbReference type="EC" id="1.5.5.2" evidence="2 5"/>
<dbReference type="PANTHER" id="PTHR13914">
    <property type="entry name" value="PROLINE OXIDASE"/>
    <property type="match status" value="1"/>
</dbReference>
<evidence type="ECO:0000313" key="9">
    <source>
        <dbReference type="Proteomes" id="UP000268823"/>
    </source>
</evidence>
<evidence type="ECO:0000256" key="6">
    <source>
        <dbReference type="SAM" id="MobiDB-lite"/>
    </source>
</evidence>
<reference evidence="8 9" key="1">
    <citation type="journal article" date="2018" name="BMC Genomics">
        <title>Genomic evidence for intraspecific hybridization in a clonal and extremely halotolerant yeast.</title>
        <authorList>
            <person name="Gostincar C."/>
            <person name="Stajich J.E."/>
            <person name="Zupancic J."/>
            <person name="Zalar P."/>
            <person name="Gunde-Cimerman N."/>
        </authorList>
    </citation>
    <scope>NUCLEOTIDE SEQUENCE [LARGE SCALE GENOMIC DNA]</scope>
    <source>
        <strain evidence="8 9">EXF-2788</strain>
    </source>
</reference>
<name>A0A3M7F1N9_HORWE</name>
<protein>
    <recommendedName>
        <fullName evidence="2 5">Proline dehydrogenase</fullName>
        <ecNumber evidence="2 5">1.5.5.2</ecNumber>
    </recommendedName>
</protein>
<dbReference type="InterPro" id="IPR002872">
    <property type="entry name" value="Proline_DH_dom"/>
</dbReference>
<evidence type="ECO:0000256" key="2">
    <source>
        <dbReference type="ARBA" id="ARBA00012695"/>
    </source>
</evidence>
<evidence type="ECO:0000313" key="8">
    <source>
        <dbReference type="EMBL" id="RMY82710.1"/>
    </source>
</evidence>
<dbReference type="Gene3D" id="3.20.20.220">
    <property type="match status" value="1"/>
</dbReference>
<dbReference type="GO" id="GO:0071949">
    <property type="term" value="F:FAD binding"/>
    <property type="evidence" value="ECO:0007669"/>
    <property type="project" value="TreeGrafter"/>
</dbReference>
<organism evidence="8 9">
    <name type="scientific">Hortaea werneckii</name>
    <name type="common">Black yeast</name>
    <name type="synonym">Cladosporium werneckii</name>
    <dbReference type="NCBI Taxonomy" id="91943"/>
    <lineage>
        <taxon>Eukaryota</taxon>
        <taxon>Fungi</taxon>
        <taxon>Dikarya</taxon>
        <taxon>Ascomycota</taxon>
        <taxon>Pezizomycotina</taxon>
        <taxon>Dothideomycetes</taxon>
        <taxon>Dothideomycetidae</taxon>
        <taxon>Mycosphaerellales</taxon>
        <taxon>Teratosphaeriaceae</taxon>
        <taxon>Hortaea</taxon>
    </lineage>
</organism>
<dbReference type="SUPFAM" id="SSF51730">
    <property type="entry name" value="FAD-linked oxidoreductase"/>
    <property type="match status" value="1"/>
</dbReference>
<comment type="catalytic activity">
    <reaction evidence="5">
        <text>L-proline + a quinone = (S)-1-pyrroline-5-carboxylate + a quinol + H(+)</text>
        <dbReference type="Rhea" id="RHEA:23784"/>
        <dbReference type="ChEBI" id="CHEBI:15378"/>
        <dbReference type="ChEBI" id="CHEBI:17388"/>
        <dbReference type="ChEBI" id="CHEBI:24646"/>
        <dbReference type="ChEBI" id="CHEBI:60039"/>
        <dbReference type="ChEBI" id="CHEBI:132124"/>
        <dbReference type="EC" id="1.5.5.2"/>
    </reaction>
</comment>
<feature type="compositionally biased region" description="Polar residues" evidence="6">
    <location>
        <begin position="25"/>
        <end position="44"/>
    </location>
</feature>
<dbReference type="PANTHER" id="PTHR13914:SF30">
    <property type="entry name" value="PROLINE DEHYDROGENASE"/>
    <property type="match status" value="1"/>
</dbReference>
<evidence type="ECO:0000256" key="3">
    <source>
        <dbReference type="ARBA" id="ARBA00023002"/>
    </source>
</evidence>
<keyword evidence="4 5" id="KW-0642">Proline metabolism</keyword>
<keyword evidence="5" id="KW-0274">FAD</keyword>